<dbReference type="EMBL" id="SACL01000012">
    <property type="protein sequence ID" value="RVT90715.1"/>
    <property type="molecule type" value="Genomic_DNA"/>
</dbReference>
<name>A0A437LZC2_9PROT</name>
<feature type="compositionally biased region" description="Low complexity" evidence="1">
    <location>
        <begin position="95"/>
        <end position="107"/>
    </location>
</feature>
<evidence type="ECO:0000256" key="1">
    <source>
        <dbReference type="SAM" id="MobiDB-lite"/>
    </source>
</evidence>
<evidence type="ECO:0000313" key="2">
    <source>
        <dbReference type="EMBL" id="RVT90715.1"/>
    </source>
</evidence>
<evidence type="ECO:0000313" key="3">
    <source>
        <dbReference type="Proteomes" id="UP000282957"/>
    </source>
</evidence>
<feature type="region of interest" description="Disordered" evidence="1">
    <location>
        <begin position="95"/>
        <end position="137"/>
    </location>
</feature>
<proteinExistence type="predicted"/>
<protein>
    <submittedName>
        <fullName evidence="2">Uncharacterized protein</fullName>
    </submittedName>
</protein>
<feature type="region of interest" description="Disordered" evidence="1">
    <location>
        <begin position="202"/>
        <end position="237"/>
    </location>
</feature>
<dbReference type="OrthoDB" id="8453751at2"/>
<comment type="caution">
    <text evidence="2">The sequence shown here is derived from an EMBL/GenBank/DDBJ whole genome shotgun (WGS) entry which is preliminary data.</text>
</comment>
<accession>A0A437LZC2</accession>
<dbReference type="RefSeq" id="WP_127789982.1">
    <property type="nucleotide sequence ID" value="NZ_SACL01000012.1"/>
</dbReference>
<sequence>MSDTFTSLYLQDPATAIRMRQLQAAQRLRQEGSSSAPLQHWTQGLNRILQSFVGAQDERAALDAMRQDQQQQRSEADTFMRGLMGGGNVQQLVAAAQQPAPQAVSPAPGEPQQPAPTVPPRANFTVPGGDIYGGRGGPALAARDGALGAGPTQLAALSAGRASDIGQPLNNPAVTGPNSELPGWDAGLGAPTGRINPMVGGNPGASSGAPSGAAQGLLTPGNIDLSRRPRVQNPDGSISTVASIGVNIDGREVLLPTISDDGRRLSEAEAIEQFRRTGRHLGMFDTPRNATAYAERLHDAQAARYVGPGPTPAAPAAAAAPATASGASMMSAALRALNSPNQYIRSQAPALLQLAQRQMDDERRAQERRDDRGYRVEDRNFAAQQAREQARYTAELALANRPPMAVGPGTVLVDPRTNQPVYTAPRETFGGSGVEADAIRLLMAPNADNGSPAYGIAYQRLYGPRQVQQPDGTIVIMTPQPPPGIRMPAGMQAPGAPSPQAAAPQQQPPVAQVDPGSPTIAGPAPGLVASPPQMPGQQPTTTQTPAGAVTRIPGRGTPLSDGAINSLSEQGGILSQWRALGETFNPDFGGYGSGLVGRAANTIARNTPGASPRADWWQQFDSLDNVVRNQLFGSALTNTERAAWEATTVSPGSSPETIRANLARRQQIVRDAITRQARARLANGANPQAVSEATGIPLETLMAPQPAPGTGGAAPGTSGWGIRPVER</sequence>
<feature type="region of interest" description="Disordered" evidence="1">
    <location>
        <begin position="488"/>
        <end position="548"/>
    </location>
</feature>
<feature type="compositionally biased region" description="Low complexity" evidence="1">
    <location>
        <begin position="488"/>
        <end position="513"/>
    </location>
</feature>
<organism evidence="2 3">
    <name type="scientific">Rhodovarius crocodyli</name>
    <dbReference type="NCBI Taxonomy" id="1979269"/>
    <lineage>
        <taxon>Bacteria</taxon>
        <taxon>Pseudomonadati</taxon>
        <taxon>Pseudomonadota</taxon>
        <taxon>Alphaproteobacteria</taxon>
        <taxon>Acetobacterales</taxon>
        <taxon>Roseomonadaceae</taxon>
        <taxon>Rhodovarius</taxon>
    </lineage>
</organism>
<dbReference type="AlphaFoldDB" id="A0A437LZC2"/>
<gene>
    <name evidence="2" type="ORF">EOD42_23220</name>
</gene>
<feature type="compositionally biased region" description="Low complexity" evidence="1">
    <location>
        <begin position="535"/>
        <end position="545"/>
    </location>
</feature>
<keyword evidence="3" id="KW-1185">Reference proteome</keyword>
<feature type="compositionally biased region" description="Low complexity" evidence="1">
    <location>
        <begin position="204"/>
        <end position="216"/>
    </location>
</feature>
<feature type="region of interest" description="Disordered" evidence="1">
    <location>
        <begin position="703"/>
        <end position="727"/>
    </location>
</feature>
<dbReference type="Proteomes" id="UP000282957">
    <property type="component" value="Unassembled WGS sequence"/>
</dbReference>
<feature type="compositionally biased region" description="Pro residues" evidence="1">
    <location>
        <begin position="108"/>
        <end position="119"/>
    </location>
</feature>
<reference evidence="2 3" key="1">
    <citation type="submission" date="2019-01" db="EMBL/GenBank/DDBJ databases">
        <authorList>
            <person name="Chen W.-M."/>
        </authorList>
    </citation>
    <scope>NUCLEOTIDE SEQUENCE [LARGE SCALE GENOMIC DNA]</scope>
    <source>
        <strain evidence="2 3">CCP-6</strain>
    </source>
</reference>